<evidence type="ECO:0000256" key="12">
    <source>
        <dbReference type="SAM" id="MobiDB-lite"/>
    </source>
</evidence>
<evidence type="ECO:0000256" key="3">
    <source>
        <dbReference type="ARBA" id="ARBA00022741"/>
    </source>
</evidence>
<feature type="binding site" evidence="7">
    <location>
        <begin position="187"/>
        <end position="188"/>
    </location>
    <ligand>
        <name>ATP</name>
        <dbReference type="ChEBI" id="CHEBI:30616"/>
    </ligand>
</feature>
<proteinExistence type="inferred from homology"/>
<dbReference type="GO" id="GO:0008312">
    <property type="term" value="F:7S RNA binding"/>
    <property type="evidence" value="ECO:0007669"/>
    <property type="project" value="InterPro"/>
</dbReference>
<dbReference type="FunFam" id="3.30.200.20:FF:000042">
    <property type="entry name" value="Aurora kinase A"/>
    <property type="match status" value="1"/>
</dbReference>
<keyword evidence="5 7" id="KW-0067">ATP-binding</keyword>
<dbReference type="EC" id="2.7.11.1" evidence="10"/>
<protein>
    <recommendedName>
        <fullName evidence="10">Aurora kinase</fullName>
        <ecNumber evidence="10">2.7.11.1</ecNumber>
    </recommendedName>
</protein>
<dbReference type="Gene3D" id="1.25.40.10">
    <property type="entry name" value="Tetratricopeptide repeat domain"/>
    <property type="match status" value="1"/>
</dbReference>
<evidence type="ECO:0000259" key="13">
    <source>
        <dbReference type="PROSITE" id="PS50011"/>
    </source>
</evidence>
<dbReference type="InterPro" id="IPR011990">
    <property type="entry name" value="TPR-like_helical_dom_sf"/>
</dbReference>
<dbReference type="InterPro" id="IPR011009">
    <property type="entry name" value="Kinase-like_dom_sf"/>
</dbReference>
<evidence type="ECO:0000313" key="15">
    <source>
        <dbReference type="Proteomes" id="UP000697127"/>
    </source>
</evidence>
<feature type="compositionally biased region" description="Basic residues" evidence="12">
    <location>
        <begin position="866"/>
        <end position="876"/>
    </location>
</feature>
<dbReference type="SUPFAM" id="SSF56112">
    <property type="entry name" value="Protein kinase-like (PK-like)"/>
    <property type="match status" value="1"/>
</dbReference>
<feature type="region of interest" description="Disordered" evidence="12">
    <location>
        <begin position="862"/>
        <end position="891"/>
    </location>
</feature>
<keyword evidence="11" id="KW-0175">Coiled coil</keyword>
<keyword evidence="2 10" id="KW-0808">Transferase</keyword>
<feature type="domain" description="Protein kinase" evidence="13">
    <location>
        <begin position="60"/>
        <end position="345"/>
    </location>
</feature>
<dbReference type="PROSITE" id="PS00107">
    <property type="entry name" value="PROTEIN_KINASE_ATP"/>
    <property type="match status" value="1"/>
</dbReference>
<dbReference type="InterPro" id="IPR008271">
    <property type="entry name" value="Ser/Thr_kinase_AS"/>
</dbReference>
<dbReference type="Pfam" id="PF00069">
    <property type="entry name" value="Pkinase"/>
    <property type="match status" value="1"/>
</dbReference>
<keyword evidence="15" id="KW-1185">Reference proteome</keyword>
<feature type="region of interest" description="Disordered" evidence="12">
    <location>
        <begin position="32"/>
        <end position="53"/>
    </location>
</feature>
<dbReference type="GO" id="GO:0006614">
    <property type="term" value="P:SRP-dependent cotranslational protein targeting to membrane"/>
    <property type="evidence" value="ECO:0007669"/>
    <property type="project" value="InterPro"/>
</dbReference>
<evidence type="ECO:0000256" key="9">
    <source>
        <dbReference type="PROSITE-ProRule" id="PRU10141"/>
    </source>
</evidence>
<evidence type="ECO:0000256" key="8">
    <source>
        <dbReference type="PIRSR" id="PIRSR630616-3"/>
    </source>
</evidence>
<evidence type="ECO:0000256" key="4">
    <source>
        <dbReference type="ARBA" id="ARBA00022777"/>
    </source>
</evidence>
<dbReference type="Gene3D" id="3.30.200.20">
    <property type="entry name" value="Phosphorylase Kinase, domain 1"/>
    <property type="match status" value="1"/>
</dbReference>
<feature type="compositionally biased region" description="Low complexity" evidence="12">
    <location>
        <begin position="222"/>
        <end position="243"/>
    </location>
</feature>
<evidence type="ECO:0000256" key="6">
    <source>
        <dbReference type="PIRSR" id="PIRSR630616-1"/>
    </source>
</evidence>
<feature type="binding site" evidence="7">
    <location>
        <position position="70"/>
    </location>
    <ligand>
        <name>ATP</name>
        <dbReference type="ChEBI" id="CHEBI:30616"/>
    </ligand>
</feature>
<evidence type="ECO:0000256" key="2">
    <source>
        <dbReference type="ARBA" id="ARBA00022679"/>
    </source>
</evidence>
<feature type="coiled-coil region" evidence="11">
    <location>
        <begin position="561"/>
        <end position="588"/>
    </location>
</feature>
<gene>
    <name evidence="14" type="primary">IPL1</name>
    <name evidence="14" type="ORF">C6P40_002868</name>
</gene>
<feature type="compositionally biased region" description="Low complexity" evidence="12">
    <location>
        <begin position="937"/>
        <end position="948"/>
    </location>
</feature>
<feature type="region of interest" description="Disordered" evidence="12">
    <location>
        <begin position="218"/>
        <end position="243"/>
    </location>
</feature>
<sequence length="958" mass="110483">MQDKIQVKRSINRSKETRELHEMDVFHRLSMPRRKSTNIGGNNGNNGNNSKPRQWKLTDFEIGKRLGKGKFGKVYCVREKKSGFICALKVMSKQEILSYHIEKQIIREIEIQSNILHENCLALYGWFQDDQNVYLILEYAAYGELYKILTKMKRIDDKLASYYIYQVAMALKHLHEKHLIHRDLKPENILIHLNQKIKLADFGWSSYINNNYNHNQGGRDGSGVSSGNNDINSSNNHTSNRRTTMCGTLDYLPPEMVEAKQHDEHVDVWALGVLLYELLVGHPPFEEKHAGDTYKRIARVDFSIPSYVDEDARDLVERLLVYDPQQRLALQDLEVYSKTDSHRQVLDTAKLILSKDNSNVQALKRSLVALINMDNYHDAMKLIQQYSHLVESNKHILLLELAYIYYKLDSTIEDDLIKLSNFTNPKNSRAFNHILAQYYYRIGEDFKALEIYKLLIKEQSIDESENLDISVNERAVISQLKFQNNFNYELNKIINPISSNYNDSYDQLFNDSLILIVDKKYNDAINLLNKTYNLAENSLSDYESSEKFVELAPIKLQLAYVNILLSNFEEANNLLNDLQNQLKSFSSIDDINVKILTLLIQINKLVCIQNLESIENIEAPLLYRELNFNDTIELSKQRLTIPQLSIIERNHLLLGFFSGKKSKNQIKSFNSKFPSSLLPNAFNFNNDINKDYLLTNKKYFYNLSIKNPSNISLALLSSQIAINSNNYQRSISILENLINNDENVLLLPSIGKLLYTLYESLDCKNLINKLLIKIANLLIKKTNIFNNEDIKYSKFISLKLISTNELLSKELLTKINELEILNVKYSNNDIDNLVSNIDITTLISNGINPLIKTPINTIVNTGKITKEKRKRSKPKKLPKDNSNSLQQIDSERWLPMKDRTYYKMKKSKKNKNTQGGAIDAATEKALNINSTPEPVLSSNNNNSNSSKKNNNKKKKGKK</sequence>
<feature type="compositionally biased region" description="Basic residues" evidence="12">
    <location>
        <begin position="949"/>
        <end position="958"/>
    </location>
</feature>
<dbReference type="SMART" id="SM00220">
    <property type="entry name" value="S_TKc"/>
    <property type="match status" value="1"/>
</dbReference>
<dbReference type="CDD" id="cd14007">
    <property type="entry name" value="STKc_Aurora"/>
    <property type="match status" value="1"/>
</dbReference>
<organism evidence="14 15">
    <name type="scientific">Pichia californica</name>
    <dbReference type="NCBI Taxonomy" id="460514"/>
    <lineage>
        <taxon>Eukaryota</taxon>
        <taxon>Fungi</taxon>
        <taxon>Dikarya</taxon>
        <taxon>Ascomycota</taxon>
        <taxon>Saccharomycotina</taxon>
        <taxon>Pichiomycetes</taxon>
        <taxon>Pichiales</taxon>
        <taxon>Pichiaceae</taxon>
        <taxon>Pichia</taxon>
    </lineage>
</organism>
<dbReference type="AlphaFoldDB" id="A0A9P7BF97"/>
<feature type="binding site" evidence="7 9">
    <location>
        <position position="89"/>
    </location>
    <ligand>
        <name>ATP</name>
        <dbReference type="ChEBI" id="CHEBI:30616"/>
    </ligand>
</feature>
<keyword evidence="3 7" id="KW-0547">Nucleotide-binding</keyword>
<name>A0A9P7BF97_9ASCO</name>
<comment type="catalytic activity">
    <reaction evidence="10">
        <text>L-seryl-[protein] + ATP = O-phospho-L-seryl-[protein] + ADP + H(+)</text>
        <dbReference type="Rhea" id="RHEA:17989"/>
        <dbReference type="Rhea" id="RHEA-COMP:9863"/>
        <dbReference type="Rhea" id="RHEA-COMP:11604"/>
        <dbReference type="ChEBI" id="CHEBI:15378"/>
        <dbReference type="ChEBI" id="CHEBI:29999"/>
        <dbReference type="ChEBI" id="CHEBI:30616"/>
        <dbReference type="ChEBI" id="CHEBI:83421"/>
        <dbReference type="ChEBI" id="CHEBI:456216"/>
        <dbReference type="EC" id="2.7.11.1"/>
    </reaction>
</comment>
<dbReference type="PROSITE" id="PS00108">
    <property type="entry name" value="PROTEIN_KINASE_ST"/>
    <property type="match status" value="1"/>
</dbReference>
<feature type="active site" description="Proton acceptor" evidence="6">
    <location>
        <position position="183"/>
    </location>
</feature>
<feature type="cross-link" description="Glycyl lysine isopeptide (Lys-Gly) (interchain with G-Cter in SUMO2)" evidence="8">
    <location>
        <position position="185"/>
    </location>
</feature>
<reference evidence="14" key="1">
    <citation type="submission" date="2020-11" db="EMBL/GenBank/DDBJ databases">
        <title>Kefir isolates.</title>
        <authorList>
            <person name="Marcisauskas S."/>
            <person name="Kim Y."/>
            <person name="Blasche S."/>
        </authorList>
    </citation>
    <scope>NUCLEOTIDE SEQUENCE</scope>
    <source>
        <strain evidence="14">Olga-1</strain>
    </source>
</reference>
<dbReference type="Proteomes" id="UP000697127">
    <property type="component" value="Unassembled WGS sequence"/>
</dbReference>
<dbReference type="InterPro" id="IPR017441">
    <property type="entry name" value="Protein_kinase_ATP_BS"/>
</dbReference>
<feature type="binding site" evidence="7">
    <location>
        <position position="201"/>
    </location>
    <ligand>
        <name>ATP</name>
        <dbReference type="ChEBI" id="CHEBI:30616"/>
    </ligand>
</feature>
<dbReference type="Pfam" id="PF08492">
    <property type="entry name" value="SRP72"/>
    <property type="match status" value="1"/>
</dbReference>
<accession>A0A9P7BF97</accession>
<dbReference type="InterPro" id="IPR030616">
    <property type="entry name" value="Aur-like"/>
</dbReference>
<feature type="region of interest" description="Disordered" evidence="12">
    <location>
        <begin position="905"/>
        <end position="958"/>
    </location>
</feature>
<comment type="similarity">
    <text evidence="10">Belongs to the protein kinase superfamily. Ser/Thr protein kinase family. Aurora subfamily.</text>
</comment>
<evidence type="ECO:0000256" key="7">
    <source>
        <dbReference type="PIRSR" id="PIRSR630616-2"/>
    </source>
</evidence>
<dbReference type="GO" id="GO:0030447">
    <property type="term" value="P:filamentous growth"/>
    <property type="evidence" value="ECO:0007669"/>
    <property type="project" value="UniProtKB-ARBA"/>
</dbReference>
<dbReference type="GO" id="GO:0005524">
    <property type="term" value="F:ATP binding"/>
    <property type="evidence" value="ECO:0007669"/>
    <property type="project" value="UniProtKB-UniRule"/>
</dbReference>
<evidence type="ECO:0000256" key="5">
    <source>
        <dbReference type="ARBA" id="ARBA00022840"/>
    </source>
</evidence>
<comment type="catalytic activity">
    <reaction evidence="10">
        <text>L-threonyl-[protein] + ATP = O-phospho-L-threonyl-[protein] + ADP + H(+)</text>
        <dbReference type="Rhea" id="RHEA:46608"/>
        <dbReference type="Rhea" id="RHEA-COMP:11060"/>
        <dbReference type="Rhea" id="RHEA-COMP:11605"/>
        <dbReference type="ChEBI" id="CHEBI:15378"/>
        <dbReference type="ChEBI" id="CHEBI:30013"/>
        <dbReference type="ChEBI" id="CHEBI:30616"/>
        <dbReference type="ChEBI" id="CHEBI:61977"/>
        <dbReference type="ChEBI" id="CHEBI:456216"/>
        <dbReference type="EC" id="2.7.11.1"/>
    </reaction>
</comment>
<evidence type="ECO:0000256" key="10">
    <source>
        <dbReference type="RuleBase" id="RU367134"/>
    </source>
</evidence>
<evidence type="ECO:0000313" key="14">
    <source>
        <dbReference type="EMBL" id="KAG0687108.1"/>
    </source>
</evidence>
<dbReference type="PROSITE" id="PS50011">
    <property type="entry name" value="PROTEIN_KINASE_DOM"/>
    <property type="match status" value="1"/>
</dbReference>
<dbReference type="Gene3D" id="1.10.510.10">
    <property type="entry name" value="Transferase(Phosphotransferase) domain 1"/>
    <property type="match status" value="1"/>
</dbReference>
<evidence type="ECO:0000256" key="1">
    <source>
        <dbReference type="ARBA" id="ARBA00022527"/>
    </source>
</evidence>
<dbReference type="InterPro" id="IPR000719">
    <property type="entry name" value="Prot_kinase_dom"/>
</dbReference>
<keyword evidence="4 10" id="KW-0418">Kinase</keyword>
<dbReference type="InterPro" id="IPR013699">
    <property type="entry name" value="Signal_recog_part_SRP72_RNA-bd"/>
</dbReference>
<dbReference type="EMBL" id="PUHW01000313">
    <property type="protein sequence ID" value="KAG0687108.1"/>
    <property type="molecule type" value="Genomic_DNA"/>
</dbReference>
<dbReference type="GO" id="GO:0004674">
    <property type="term" value="F:protein serine/threonine kinase activity"/>
    <property type="evidence" value="ECO:0007669"/>
    <property type="project" value="UniProtKB-KW"/>
</dbReference>
<evidence type="ECO:0000256" key="11">
    <source>
        <dbReference type="SAM" id="Coils"/>
    </source>
</evidence>
<feature type="binding site" evidence="7">
    <location>
        <begin position="138"/>
        <end position="140"/>
    </location>
    <ligand>
        <name>ATP</name>
        <dbReference type="ChEBI" id="CHEBI:30616"/>
    </ligand>
</feature>
<dbReference type="GO" id="GO:0048500">
    <property type="term" value="C:signal recognition particle"/>
    <property type="evidence" value="ECO:0007669"/>
    <property type="project" value="InterPro"/>
</dbReference>
<keyword evidence="1 10" id="KW-0723">Serine/threonine-protein kinase</keyword>
<dbReference type="PANTHER" id="PTHR24350">
    <property type="entry name" value="SERINE/THREONINE-PROTEIN KINASE IAL-RELATED"/>
    <property type="match status" value="1"/>
</dbReference>
<comment type="caution">
    <text evidence="14">The sequence shown here is derived from an EMBL/GenBank/DDBJ whole genome shotgun (WGS) entry which is preliminary data.</text>
</comment>